<dbReference type="GO" id="GO:0016757">
    <property type="term" value="F:glycosyltransferase activity"/>
    <property type="evidence" value="ECO:0007669"/>
    <property type="project" value="InterPro"/>
</dbReference>
<dbReference type="SUPFAM" id="SSF53756">
    <property type="entry name" value="UDP-Glycosyltransferase/glycogen phosphorylase"/>
    <property type="match status" value="1"/>
</dbReference>
<organism evidence="3 4">
    <name type="scientific">Kibdelosporangium aridum</name>
    <dbReference type="NCBI Taxonomy" id="2030"/>
    <lineage>
        <taxon>Bacteria</taxon>
        <taxon>Bacillati</taxon>
        <taxon>Actinomycetota</taxon>
        <taxon>Actinomycetes</taxon>
        <taxon>Pseudonocardiales</taxon>
        <taxon>Pseudonocardiaceae</taxon>
        <taxon>Kibdelosporangium</taxon>
    </lineage>
</organism>
<evidence type="ECO:0000313" key="3">
    <source>
        <dbReference type="EMBL" id="RSM84323.1"/>
    </source>
</evidence>
<dbReference type="PANTHER" id="PTHR12526">
    <property type="entry name" value="GLYCOSYLTRANSFERASE"/>
    <property type="match status" value="1"/>
</dbReference>
<dbReference type="Pfam" id="PF00534">
    <property type="entry name" value="Glycos_transf_1"/>
    <property type="match status" value="1"/>
</dbReference>
<evidence type="ECO:0000259" key="2">
    <source>
        <dbReference type="Pfam" id="PF00534"/>
    </source>
</evidence>
<dbReference type="PANTHER" id="PTHR12526:SF631">
    <property type="entry name" value="BLL6306 PROTEIN"/>
    <property type="match status" value="1"/>
</dbReference>
<name>A0A428Z8K0_KIBAR</name>
<dbReference type="EMBL" id="QHKI01000017">
    <property type="protein sequence ID" value="RSM84323.1"/>
    <property type="molecule type" value="Genomic_DNA"/>
</dbReference>
<gene>
    <name evidence="3" type="ORF">DMH04_21780</name>
</gene>
<dbReference type="AlphaFoldDB" id="A0A428Z8K0"/>
<evidence type="ECO:0000313" key="4">
    <source>
        <dbReference type="Proteomes" id="UP000287547"/>
    </source>
</evidence>
<reference evidence="3 4" key="1">
    <citation type="submission" date="2018-05" db="EMBL/GenBank/DDBJ databases">
        <title>Evolution of GPA BGCs.</title>
        <authorList>
            <person name="Waglechner N."/>
            <person name="Wright G.D."/>
        </authorList>
    </citation>
    <scope>NUCLEOTIDE SEQUENCE [LARGE SCALE GENOMIC DNA]</scope>
    <source>
        <strain evidence="3 4">A82846</strain>
    </source>
</reference>
<proteinExistence type="predicted"/>
<dbReference type="InterPro" id="IPR001296">
    <property type="entry name" value="Glyco_trans_1"/>
</dbReference>
<feature type="domain" description="Glycosyl transferase family 1" evidence="2">
    <location>
        <begin position="172"/>
        <end position="320"/>
    </location>
</feature>
<keyword evidence="1 3" id="KW-0808">Transferase</keyword>
<accession>A0A428Z8K0</accession>
<protein>
    <submittedName>
        <fullName evidence="3">Glycosyltransferase family 1 protein</fullName>
    </submittedName>
</protein>
<dbReference type="Proteomes" id="UP000287547">
    <property type="component" value="Unassembled WGS sequence"/>
</dbReference>
<dbReference type="CDD" id="cd03801">
    <property type="entry name" value="GT4_PimA-like"/>
    <property type="match status" value="1"/>
</dbReference>
<dbReference type="Gene3D" id="3.40.50.2000">
    <property type="entry name" value="Glycogen Phosphorylase B"/>
    <property type="match status" value="2"/>
</dbReference>
<comment type="caution">
    <text evidence="3">The sequence shown here is derived from an EMBL/GenBank/DDBJ whole genome shotgun (WGS) entry which is preliminary data.</text>
</comment>
<evidence type="ECO:0000256" key="1">
    <source>
        <dbReference type="ARBA" id="ARBA00022679"/>
    </source>
</evidence>
<sequence>MGAMIRVLMVGSAPTERGGMATVTNLLLRHGSGVAEIRMITTHKEGPAAMRLRLWLTGTLQVVRSLRYADVLHAHVSERGSVIRKGVLVWIAKAFRKPVVLHCHGAEFVDWYRGLPGLAKRLIALTFRRADLVAVLGSSWRTTYMDLLGVKRVVNLGNPIELPRSVSAAPGFKIVFLGRFGERKGSADVLSAVAGLSAPVELVMAGDGEVAETKALAARLGVNARIRTWISPQERDVLLSSAHVFVLPSRDEGLPMAMLEAMGHGLVPVVTPVGSIGEVVKDGENGLLVKPGDVGGLTRALQSLLDDPGLRARLAKAARSTVEPYEISRYLQVLENHWSSLVSG</sequence>